<dbReference type="AlphaFoldDB" id="A0AAV2SJV0"/>
<name>A0AAV2SJV0_MEGNR</name>
<dbReference type="PANTHER" id="PTHR46396">
    <property type="entry name" value="PROTEIN O-LINKED-MANNOSE BETA-1,2-N-ACETYLGLUCOSAMINYLTRANSFERASE 1"/>
    <property type="match status" value="1"/>
</dbReference>
<dbReference type="PANTHER" id="PTHR46396:SF2">
    <property type="entry name" value="ILEI_PANDER DOMAIN-CONTAINING PROTEIN"/>
    <property type="match status" value="1"/>
</dbReference>
<dbReference type="Proteomes" id="UP001497623">
    <property type="component" value="Unassembled WGS sequence"/>
</dbReference>
<keyword evidence="2" id="KW-1185">Reference proteome</keyword>
<dbReference type="EMBL" id="CAXKWB010077814">
    <property type="protein sequence ID" value="CAL4201791.1"/>
    <property type="molecule type" value="Genomic_DNA"/>
</dbReference>
<dbReference type="GO" id="GO:0000139">
    <property type="term" value="C:Golgi membrane"/>
    <property type="evidence" value="ECO:0007669"/>
    <property type="project" value="TreeGrafter"/>
</dbReference>
<proteinExistence type="predicted"/>
<sequence>RLNQEAYEDLIHSLLEDVLFLNSTEWPCENRSLPNTKDRTVIIFIEMVSSLDFWAWKKIARCFGLWDIDTRAQHRGLYRFHFYTTSVFIIGYPYSDYSFIKPQWIKVIRVESDSELEKLENRLLSPRNRARFPVPWLEAHAPPFITDYPRFPP</sequence>
<accession>A0AAV2SJV0</accession>
<comment type="caution">
    <text evidence="1">The sequence shown here is derived from an EMBL/GenBank/DDBJ whole genome shotgun (WGS) entry which is preliminary data.</text>
</comment>
<evidence type="ECO:0000313" key="1">
    <source>
        <dbReference type="EMBL" id="CAL4201791.1"/>
    </source>
</evidence>
<protein>
    <submittedName>
        <fullName evidence="1">Uncharacterized protein</fullName>
    </submittedName>
</protein>
<dbReference type="GO" id="GO:0047223">
    <property type="term" value="F:beta-1,3-galactosyl-O-glycosyl-glycoprotein beta-1,3-N-acetylglucosaminyltransferase activity"/>
    <property type="evidence" value="ECO:0007669"/>
    <property type="project" value="TreeGrafter"/>
</dbReference>
<organism evidence="1 2">
    <name type="scientific">Meganyctiphanes norvegica</name>
    <name type="common">Northern krill</name>
    <name type="synonym">Thysanopoda norvegica</name>
    <dbReference type="NCBI Taxonomy" id="48144"/>
    <lineage>
        <taxon>Eukaryota</taxon>
        <taxon>Metazoa</taxon>
        <taxon>Ecdysozoa</taxon>
        <taxon>Arthropoda</taxon>
        <taxon>Crustacea</taxon>
        <taxon>Multicrustacea</taxon>
        <taxon>Malacostraca</taxon>
        <taxon>Eumalacostraca</taxon>
        <taxon>Eucarida</taxon>
        <taxon>Euphausiacea</taxon>
        <taxon>Euphausiidae</taxon>
        <taxon>Meganyctiphanes</taxon>
    </lineage>
</organism>
<reference evidence="1 2" key="1">
    <citation type="submission" date="2024-05" db="EMBL/GenBank/DDBJ databases">
        <authorList>
            <person name="Wallberg A."/>
        </authorList>
    </citation>
    <scope>NUCLEOTIDE SEQUENCE [LARGE SCALE GENOMIC DNA]</scope>
</reference>
<gene>
    <name evidence="1" type="ORF">MNOR_LOCUS37642</name>
</gene>
<dbReference type="InterPro" id="IPR052463">
    <property type="entry name" value="O-linked_mannose_GnT"/>
</dbReference>
<dbReference type="GO" id="GO:0016266">
    <property type="term" value="P:protein O-linked glycosylation via N-acetyl-galactosamine"/>
    <property type="evidence" value="ECO:0007669"/>
    <property type="project" value="TreeGrafter"/>
</dbReference>
<evidence type="ECO:0000313" key="2">
    <source>
        <dbReference type="Proteomes" id="UP001497623"/>
    </source>
</evidence>
<feature type="non-terminal residue" evidence="1">
    <location>
        <position position="1"/>
    </location>
</feature>